<organism evidence="1 2">
    <name type="scientific">Allosphingosinicella flava</name>
    <dbReference type="NCBI Taxonomy" id="2771430"/>
    <lineage>
        <taxon>Bacteria</taxon>
        <taxon>Pseudomonadati</taxon>
        <taxon>Pseudomonadota</taxon>
        <taxon>Alphaproteobacteria</taxon>
        <taxon>Sphingomonadales</taxon>
        <taxon>Sphingomonadaceae</taxon>
        <taxon>Allosphingosinicella</taxon>
    </lineage>
</organism>
<dbReference type="RefSeq" id="WP_200971296.1">
    <property type="nucleotide sequence ID" value="NZ_CP065592.1"/>
</dbReference>
<evidence type="ECO:0008006" key="3">
    <source>
        <dbReference type="Google" id="ProtNLM"/>
    </source>
</evidence>
<accession>A0A7T2GIU5</accession>
<dbReference type="InterPro" id="IPR046038">
    <property type="entry name" value="DUF5996"/>
</dbReference>
<evidence type="ECO:0000313" key="1">
    <source>
        <dbReference type="EMBL" id="QPQ54689.1"/>
    </source>
</evidence>
<dbReference type="Pfam" id="PF19459">
    <property type="entry name" value="DUF5996"/>
    <property type="match status" value="1"/>
</dbReference>
<name>A0A7T2GIU5_9SPHN</name>
<sequence>MDAWPPLGPEDAPTIAALHLFSQIPGKVALATLPWRNHGWHLTYRLCPRGFRTQPLRTATGAFEFEFDLVDHHLRLIDGNRADGSIPLRPMPVSVFYNDVMTLLGYAGHKVHIVGVPNEIEPAIPFRKDDEERAYDQRSADRLRRALLKAEDVLSRFRSSFLGKVSPVQLFWGSFDLAVTRFSGREAPPHPGGIPHLPDRVTREAYSHEVSSAGFWPGGANGGTPLFYSYAYPAPSGFADAWIEPEAARYEETLGEFVLDYEAVRKAGDPESMLMDFLMSTYTAAANLGKWDRSSLECELGRPAMPRAL</sequence>
<evidence type="ECO:0000313" key="2">
    <source>
        <dbReference type="Proteomes" id="UP000594873"/>
    </source>
</evidence>
<dbReference type="KEGG" id="sflv:IC614_10200"/>
<keyword evidence="2" id="KW-1185">Reference proteome</keyword>
<reference evidence="1 2" key="1">
    <citation type="submission" date="2020-11" db="EMBL/GenBank/DDBJ databases">
        <title>Genome seq and assembly of Sphingosinicella sp.</title>
        <authorList>
            <person name="Chhetri G."/>
        </authorList>
    </citation>
    <scope>NUCLEOTIDE SEQUENCE [LARGE SCALE GENOMIC DNA]</scope>
    <source>
        <strain evidence="1 2">UDD2</strain>
    </source>
</reference>
<protein>
    <recommendedName>
        <fullName evidence="3">Ava_C0101 and related proteins</fullName>
    </recommendedName>
</protein>
<proteinExistence type="predicted"/>
<gene>
    <name evidence="1" type="ORF">IC614_10200</name>
</gene>
<dbReference type="Proteomes" id="UP000594873">
    <property type="component" value="Chromosome"/>
</dbReference>
<dbReference type="AlphaFoldDB" id="A0A7T2GIU5"/>
<dbReference type="EMBL" id="CP065592">
    <property type="protein sequence ID" value="QPQ54689.1"/>
    <property type="molecule type" value="Genomic_DNA"/>
</dbReference>